<evidence type="ECO:0000256" key="1">
    <source>
        <dbReference type="SAM" id="MobiDB-lite"/>
    </source>
</evidence>
<feature type="compositionally biased region" description="Low complexity" evidence="1">
    <location>
        <begin position="547"/>
        <end position="556"/>
    </location>
</feature>
<reference evidence="3 4" key="1">
    <citation type="journal article" date="2020" name="ISME J.">
        <title>Uncovering the hidden diversity of litter-decomposition mechanisms in mushroom-forming fungi.</title>
        <authorList>
            <person name="Floudas D."/>
            <person name="Bentzer J."/>
            <person name="Ahren D."/>
            <person name="Johansson T."/>
            <person name="Persson P."/>
            <person name="Tunlid A."/>
        </authorList>
    </citation>
    <scope>NUCLEOTIDE SEQUENCE [LARGE SCALE GENOMIC DNA]</scope>
    <source>
        <strain evidence="3 4">CBS 175.51</strain>
    </source>
</reference>
<evidence type="ECO:0000313" key="4">
    <source>
        <dbReference type="Proteomes" id="UP000541558"/>
    </source>
</evidence>
<organism evidence="3 4">
    <name type="scientific">Ephemerocybe angulata</name>
    <dbReference type="NCBI Taxonomy" id="980116"/>
    <lineage>
        <taxon>Eukaryota</taxon>
        <taxon>Fungi</taxon>
        <taxon>Dikarya</taxon>
        <taxon>Basidiomycota</taxon>
        <taxon>Agaricomycotina</taxon>
        <taxon>Agaricomycetes</taxon>
        <taxon>Agaricomycetidae</taxon>
        <taxon>Agaricales</taxon>
        <taxon>Agaricineae</taxon>
        <taxon>Psathyrellaceae</taxon>
        <taxon>Ephemerocybe</taxon>
    </lineage>
</organism>
<evidence type="ECO:0000259" key="2">
    <source>
        <dbReference type="PROSITE" id="PS50181"/>
    </source>
</evidence>
<name>A0A8H5BLQ3_9AGAR</name>
<dbReference type="SUPFAM" id="SSF81383">
    <property type="entry name" value="F-box domain"/>
    <property type="match status" value="1"/>
</dbReference>
<feature type="compositionally biased region" description="Low complexity" evidence="1">
    <location>
        <begin position="513"/>
        <end position="526"/>
    </location>
</feature>
<dbReference type="InterPro" id="IPR001810">
    <property type="entry name" value="F-box_dom"/>
</dbReference>
<dbReference type="InterPro" id="IPR036047">
    <property type="entry name" value="F-box-like_dom_sf"/>
</dbReference>
<dbReference type="Pfam" id="PF12937">
    <property type="entry name" value="F-box-like"/>
    <property type="match status" value="1"/>
</dbReference>
<accession>A0A8H5BLQ3</accession>
<dbReference type="PROSITE" id="PS50181">
    <property type="entry name" value="FBOX"/>
    <property type="match status" value="1"/>
</dbReference>
<dbReference type="AlphaFoldDB" id="A0A8H5BLQ3"/>
<keyword evidence="4" id="KW-1185">Reference proteome</keyword>
<dbReference type="Gene3D" id="1.20.1280.50">
    <property type="match status" value="1"/>
</dbReference>
<evidence type="ECO:0000313" key="3">
    <source>
        <dbReference type="EMBL" id="KAF5325700.1"/>
    </source>
</evidence>
<dbReference type="Proteomes" id="UP000541558">
    <property type="component" value="Unassembled WGS sequence"/>
</dbReference>
<feature type="compositionally biased region" description="Polar residues" evidence="1">
    <location>
        <begin position="527"/>
        <end position="539"/>
    </location>
</feature>
<proteinExistence type="predicted"/>
<gene>
    <name evidence="3" type="ORF">D9611_000420</name>
</gene>
<protein>
    <recommendedName>
        <fullName evidence="2">F-box domain-containing protein</fullName>
    </recommendedName>
</protein>
<dbReference type="EMBL" id="JAACJK010000163">
    <property type="protein sequence ID" value="KAF5325700.1"/>
    <property type="molecule type" value="Genomic_DNA"/>
</dbReference>
<dbReference type="OrthoDB" id="2948607at2759"/>
<sequence>MNVEQQPSAAAHGLSSDHYHDAEAVARRAAHSVRRNVCENKERKLMRETWQWLRQLDLTPHTVLMGTVVKTIPLAVGLPVTSNRTLNRPPSYTIVTPAFMSTEPQAPIVEPTVSEPPSKPSPFQELPEELILLIIAHFDRPDLLLCSRVSRTLNRITIQRLLAETGTPTPTAYCKLVLDPNPRAKVDSLTVLMHSAHIKKIKDISFYYTSFMSYSSLIPPLRRTLHCLRSLSVEEVTLFFGTRGVDDDSKNEKFFKEVVPIFEDILNEIVLNSTKKLRIFGAQGLLGQYYQFRKLGQGATDKAPTLPKRMMTWRLSGAKDYLDRRHDKNSEDAIIQDDLRYSRTNVTGSRLFTRCTPEALQQTKLTHLNIGTGDFLRPPFSQWMFAMLRAAQIKSISFSFAHLSKDPEEVEFVLKRLASVLTGLTRLYLFEISEHTIPVLMKWINLFPTLERLQIEPFADTSFNIVPDATLLPLPYSFAPNLRRIDGPHQFLSYFFNLASNNVVPEAEDGISRKSSSGSPPTESKSATVNGTPKATTNEPGSGSTGGPSTTVAAPATAPPTSPFPTLELVHLDYYCVRGVKFHLHTLANAIRNVKSALAPPGYVPLAGSPGPSGNTENGDSEADTPILVHLKFDKHFRGLEAYTPRVRSGSDASSSSSTARRTLSIYASLLPDTLLSYSNPIYCTDPPSLPSPANVTPPSEFDPDAAGLLEAKARDLATLRSIEKVRVGLPGSHEEIIQGKFNERVVALASVFGGLKALRLVSVDGTAPVKEKVDAGFMEVLKEYCVGLKRVDVM</sequence>
<comment type="caution">
    <text evidence="3">The sequence shown here is derived from an EMBL/GenBank/DDBJ whole genome shotgun (WGS) entry which is preliminary data.</text>
</comment>
<dbReference type="CDD" id="cd09917">
    <property type="entry name" value="F-box_SF"/>
    <property type="match status" value="1"/>
</dbReference>
<feature type="region of interest" description="Disordered" evidence="1">
    <location>
        <begin position="509"/>
        <end position="559"/>
    </location>
</feature>
<feature type="domain" description="F-box" evidence="2">
    <location>
        <begin position="120"/>
        <end position="156"/>
    </location>
</feature>